<dbReference type="Proteomes" id="UP000224567">
    <property type="component" value="Unassembled WGS sequence"/>
</dbReference>
<reference evidence="2" key="2">
    <citation type="journal article" date="2017" name="J. Anim. Genet.">
        <title>Multiple reference genome sequences of hot pepper reveal the massive evolution of plant disease resistance genes by retroduplication.</title>
        <authorList>
            <person name="Kim S."/>
            <person name="Park J."/>
            <person name="Yeom S.-I."/>
            <person name="Kim Y.-M."/>
            <person name="Seo E."/>
            <person name="Kim K.-T."/>
            <person name="Kim M.-S."/>
            <person name="Lee J.M."/>
            <person name="Cheong K."/>
            <person name="Shin H.-S."/>
            <person name="Kim S.-B."/>
            <person name="Han K."/>
            <person name="Lee J."/>
            <person name="Park M."/>
            <person name="Lee H.-A."/>
            <person name="Lee H.-Y."/>
            <person name="Lee Y."/>
            <person name="Oh S."/>
            <person name="Lee J.H."/>
            <person name="Choi E."/>
            <person name="Choi E."/>
            <person name="Lee S.E."/>
            <person name="Jeon J."/>
            <person name="Kim H."/>
            <person name="Choi G."/>
            <person name="Song H."/>
            <person name="Lee J."/>
            <person name="Lee S.-C."/>
            <person name="Kwon J.-K."/>
            <person name="Lee H.-Y."/>
            <person name="Koo N."/>
            <person name="Hong Y."/>
            <person name="Kim R.W."/>
            <person name="Kang W.-H."/>
            <person name="Huh J.H."/>
            <person name="Kang B.-C."/>
            <person name="Yang T.-J."/>
            <person name="Lee Y.-H."/>
            <person name="Bennetzen J.L."/>
            <person name="Choi D."/>
        </authorList>
    </citation>
    <scope>NUCLEOTIDE SEQUENCE [LARGE SCALE GENOMIC DNA]</scope>
    <source>
        <strain evidence="2">cv. PBC81</strain>
    </source>
</reference>
<name>A0A2G2XGV0_CAPBA</name>
<dbReference type="OrthoDB" id="692779at2759"/>
<reference evidence="1 2" key="1">
    <citation type="journal article" date="2017" name="Genome Biol.">
        <title>New reference genome sequences of hot pepper reveal the massive evolution of plant disease-resistance genes by retroduplication.</title>
        <authorList>
            <person name="Kim S."/>
            <person name="Park J."/>
            <person name="Yeom S.I."/>
            <person name="Kim Y.M."/>
            <person name="Seo E."/>
            <person name="Kim K.T."/>
            <person name="Kim M.S."/>
            <person name="Lee J.M."/>
            <person name="Cheong K."/>
            <person name="Shin H.S."/>
            <person name="Kim S.B."/>
            <person name="Han K."/>
            <person name="Lee J."/>
            <person name="Park M."/>
            <person name="Lee H.A."/>
            <person name="Lee H.Y."/>
            <person name="Lee Y."/>
            <person name="Oh S."/>
            <person name="Lee J.H."/>
            <person name="Choi E."/>
            <person name="Choi E."/>
            <person name="Lee S.E."/>
            <person name="Jeon J."/>
            <person name="Kim H."/>
            <person name="Choi G."/>
            <person name="Song H."/>
            <person name="Lee J."/>
            <person name="Lee S.C."/>
            <person name="Kwon J.K."/>
            <person name="Lee H.Y."/>
            <person name="Koo N."/>
            <person name="Hong Y."/>
            <person name="Kim R.W."/>
            <person name="Kang W.H."/>
            <person name="Huh J.H."/>
            <person name="Kang B.C."/>
            <person name="Yang T.J."/>
            <person name="Lee Y.H."/>
            <person name="Bennetzen J.L."/>
            <person name="Choi D."/>
        </authorList>
    </citation>
    <scope>NUCLEOTIDE SEQUENCE [LARGE SCALE GENOMIC DNA]</scope>
    <source>
        <strain evidence="2">cv. PBC81</strain>
    </source>
</reference>
<proteinExistence type="predicted"/>
<comment type="caution">
    <text evidence="1">The sequence shown here is derived from an EMBL/GenBank/DDBJ whole genome shotgun (WGS) entry which is preliminary data.</text>
</comment>
<protein>
    <submittedName>
        <fullName evidence="1">Uncharacterized protein</fullName>
    </submittedName>
</protein>
<dbReference type="PANTHER" id="PTHR34538">
    <property type="entry name" value="EXPRESSED PROTEIN"/>
    <property type="match status" value="1"/>
</dbReference>
<dbReference type="PANTHER" id="PTHR34538:SF4">
    <property type="entry name" value="EXPRESSED PROTEIN"/>
    <property type="match status" value="1"/>
</dbReference>
<sequence length="101" mass="11841">MGADSHYRPPRAMPHGLYGCMSPSCIPVHEQYSRINTLTRGGSSWYRAKLWRKLLKKLVNEGKNAYGNKQKTLKFQYDAYSYAQNFDEGGREDEYYPRRQI</sequence>
<evidence type="ECO:0000313" key="1">
    <source>
        <dbReference type="EMBL" id="PHT56697.1"/>
    </source>
</evidence>
<organism evidence="1 2">
    <name type="scientific">Capsicum baccatum</name>
    <name type="common">Peruvian pepper</name>
    <dbReference type="NCBI Taxonomy" id="33114"/>
    <lineage>
        <taxon>Eukaryota</taxon>
        <taxon>Viridiplantae</taxon>
        <taxon>Streptophyta</taxon>
        <taxon>Embryophyta</taxon>
        <taxon>Tracheophyta</taxon>
        <taxon>Spermatophyta</taxon>
        <taxon>Magnoliopsida</taxon>
        <taxon>eudicotyledons</taxon>
        <taxon>Gunneridae</taxon>
        <taxon>Pentapetalae</taxon>
        <taxon>asterids</taxon>
        <taxon>lamiids</taxon>
        <taxon>Solanales</taxon>
        <taxon>Solanaceae</taxon>
        <taxon>Solanoideae</taxon>
        <taxon>Capsiceae</taxon>
        <taxon>Capsicum</taxon>
    </lineage>
</organism>
<evidence type="ECO:0000313" key="2">
    <source>
        <dbReference type="Proteomes" id="UP000224567"/>
    </source>
</evidence>
<dbReference type="AlphaFoldDB" id="A0A2G2XGV0"/>
<gene>
    <name evidence="1" type="ORF">CQW23_05183</name>
</gene>
<dbReference type="EMBL" id="MLFT02000002">
    <property type="protein sequence ID" value="PHT56697.1"/>
    <property type="molecule type" value="Genomic_DNA"/>
</dbReference>
<keyword evidence="2" id="KW-1185">Reference proteome</keyword>
<accession>A0A2G2XGV0</accession>